<organism evidence="1">
    <name type="scientific">hydrothermal vent metagenome</name>
    <dbReference type="NCBI Taxonomy" id="652676"/>
    <lineage>
        <taxon>unclassified sequences</taxon>
        <taxon>metagenomes</taxon>
        <taxon>ecological metagenomes</taxon>
    </lineage>
</organism>
<dbReference type="AlphaFoldDB" id="A0A3B1DZ10"/>
<dbReference type="EMBL" id="UOGL01000489">
    <property type="protein sequence ID" value="VAX40880.1"/>
    <property type="molecule type" value="Genomic_DNA"/>
</dbReference>
<accession>A0A3B1DZ10</accession>
<protein>
    <submittedName>
        <fullName evidence="1">Uncharacterized protein</fullName>
    </submittedName>
</protein>
<sequence length="33" mass="3573">MDAVVDLVVIEVFVVDRVDADFSVLVNSSESFG</sequence>
<evidence type="ECO:0000313" key="1">
    <source>
        <dbReference type="EMBL" id="VAX40880.1"/>
    </source>
</evidence>
<gene>
    <name evidence="1" type="ORF">MNBD_PLANCTO02-3000</name>
</gene>
<proteinExistence type="predicted"/>
<name>A0A3B1DZ10_9ZZZZ</name>
<reference evidence="1" key="1">
    <citation type="submission" date="2018-06" db="EMBL/GenBank/DDBJ databases">
        <authorList>
            <person name="Zhirakovskaya E."/>
        </authorList>
    </citation>
    <scope>NUCLEOTIDE SEQUENCE</scope>
</reference>